<accession>A0ABC8TM31</accession>
<sequence length="229" mass="26320">MHAVKRVGAEFYCSGSTLEIPFPSLEILLFDKMLEWEEWSFSYDVDFRGLFPCFRELTICNCPKLVSVPLLRLLSLLKLEIENCDEVVLTSFTQLPSLSRLKIKNISGITHLQTKFRNGLVSLEDLELWNCVTLVTLWQNGITPENLSRCKRLAILHCPLLVQLLEEDQRLPCNLERLEVCFCENLERLPFGLESHTSLKKVDVFKCPKLVFLPGPSPVHAYTSFRSIC</sequence>
<dbReference type="InterPro" id="IPR032675">
    <property type="entry name" value="LRR_dom_sf"/>
</dbReference>
<dbReference type="Gene3D" id="3.80.10.10">
    <property type="entry name" value="Ribonuclease Inhibitor"/>
    <property type="match status" value="1"/>
</dbReference>
<dbReference type="AlphaFoldDB" id="A0ABC8TM31"/>
<evidence type="ECO:0000313" key="3">
    <source>
        <dbReference type="Proteomes" id="UP001642360"/>
    </source>
</evidence>
<name>A0ABC8TM31_9AQUA</name>
<dbReference type="Proteomes" id="UP001642360">
    <property type="component" value="Unassembled WGS sequence"/>
</dbReference>
<protein>
    <submittedName>
        <fullName evidence="2">Uncharacterized protein</fullName>
    </submittedName>
</protein>
<keyword evidence="1" id="KW-0611">Plant defense</keyword>
<dbReference type="SUPFAM" id="SSF52058">
    <property type="entry name" value="L domain-like"/>
    <property type="match status" value="1"/>
</dbReference>
<evidence type="ECO:0000256" key="1">
    <source>
        <dbReference type="ARBA" id="ARBA00022821"/>
    </source>
</evidence>
<dbReference type="EMBL" id="CAUOFW020005514">
    <property type="protein sequence ID" value="CAK9170520.1"/>
    <property type="molecule type" value="Genomic_DNA"/>
</dbReference>
<dbReference type="GO" id="GO:0006952">
    <property type="term" value="P:defense response"/>
    <property type="evidence" value="ECO:0007669"/>
    <property type="project" value="UniProtKB-KW"/>
</dbReference>
<keyword evidence="3" id="KW-1185">Reference proteome</keyword>
<dbReference type="PANTHER" id="PTHR36766:SF70">
    <property type="entry name" value="DISEASE RESISTANCE PROTEIN RGA4"/>
    <property type="match status" value="1"/>
</dbReference>
<evidence type="ECO:0000313" key="2">
    <source>
        <dbReference type="EMBL" id="CAK9170520.1"/>
    </source>
</evidence>
<gene>
    <name evidence="2" type="ORF">ILEXP_LOCUS40018</name>
</gene>
<dbReference type="PANTHER" id="PTHR36766">
    <property type="entry name" value="PLANT BROAD-SPECTRUM MILDEW RESISTANCE PROTEIN RPW8"/>
    <property type="match status" value="1"/>
</dbReference>
<comment type="caution">
    <text evidence="2">The sequence shown here is derived from an EMBL/GenBank/DDBJ whole genome shotgun (WGS) entry which is preliminary data.</text>
</comment>
<organism evidence="2 3">
    <name type="scientific">Ilex paraguariensis</name>
    <name type="common">yerba mate</name>
    <dbReference type="NCBI Taxonomy" id="185542"/>
    <lineage>
        <taxon>Eukaryota</taxon>
        <taxon>Viridiplantae</taxon>
        <taxon>Streptophyta</taxon>
        <taxon>Embryophyta</taxon>
        <taxon>Tracheophyta</taxon>
        <taxon>Spermatophyta</taxon>
        <taxon>Magnoliopsida</taxon>
        <taxon>eudicotyledons</taxon>
        <taxon>Gunneridae</taxon>
        <taxon>Pentapetalae</taxon>
        <taxon>asterids</taxon>
        <taxon>campanulids</taxon>
        <taxon>Aquifoliales</taxon>
        <taxon>Aquifoliaceae</taxon>
        <taxon>Ilex</taxon>
    </lineage>
</organism>
<proteinExistence type="predicted"/>
<reference evidence="2 3" key="1">
    <citation type="submission" date="2024-02" db="EMBL/GenBank/DDBJ databases">
        <authorList>
            <person name="Vignale AGUSTIN F."/>
            <person name="Sosa J E."/>
            <person name="Modenutti C."/>
        </authorList>
    </citation>
    <scope>NUCLEOTIDE SEQUENCE [LARGE SCALE GENOMIC DNA]</scope>
</reference>